<evidence type="ECO:0000256" key="7">
    <source>
        <dbReference type="ARBA" id="ARBA00022853"/>
    </source>
</evidence>
<evidence type="ECO:0000256" key="9">
    <source>
        <dbReference type="ARBA" id="ARBA00023242"/>
    </source>
</evidence>
<dbReference type="Proteomes" id="UP001164746">
    <property type="component" value="Chromosome 6"/>
</dbReference>
<keyword evidence="7" id="KW-0156">Chromatin regulator</keyword>
<keyword evidence="9" id="KW-0539">Nucleus</keyword>
<evidence type="ECO:0000256" key="6">
    <source>
        <dbReference type="ARBA" id="ARBA00022763"/>
    </source>
</evidence>
<dbReference type="PANTHER" id="PTHR28547">
    <property type="entry name" value="PROTEIN MMS22-LIKE"/>
    <property type="match status" value="1"/>
</dbReference>
<comment type="subcellular location">
    <subcellularLocation>
        <location evidence="2">Chromosome</location>
    </subcellularLocation>
    <subcellularLocation>
        <location evidence="1">Nucleus</location>
    </subcellularLocation>
</comment>
<evidence type="ECO:0000256" key="5">
    <source>
        <dbReference type="ARBA" id="ARBA00022454"/>
    </source>
</evidence>
<feature type="domain" description="MMS22-like C-terminal" evidence="12">
    <location>
        <begin position="645"/>
        <end position="824"/>
    </location>
</feature>
<dbReference type="PANTHER" id="PTHR28547:SF1">
    <property type="entry name" value="PROTEIN MMS22-LIKE"/>
    <property type="match status" value="1"/>
</dbReference>
<evidence type="ECO:0000256" key="2">
    <source>
        <dbReference type="ARBA" id="ARBA00004286"/>
    </source>
</evidence>
<name>A0ABY7ECV3_MYAAR</name>
<comment type="similarity">
    <text evidence="3">Belongs to the MMS22 family. MMS22L subfamily.</text>
</comment>
<dbReference type="InterPro" id="IPR029424">
    <property type="entry name" value="MMS22L_C"/>
</dbReference>
<evidence type="ECO:0000313" key="13">
    <source>
        <dbReference type="EMBL" id="WAR06989.1"/>
    </source>
</evidence>
<keyword evidence="8" id="KW-0234">DNA repair</keyword>
<evidence type="ECO:0000256" key="4">
    <source>
        <dbReference type="ARBA" id="ARBA00021061"/>
    </source>
</evidence>
<proteinExistence type="inferred from homology"/>
<dbReference type="InterPro" id="IPR029425">
    <property type="entry name" value="MMS22L_N"/>
</dbReference>
<gene>
    <name evidence="13" type="ORF">MAR_016947</name>
</gene>
<sequence length="839" mass="94641">MNGCDLMELLTLGLRVRVGVETGQRYISSCACEERRSRPAESPLPPIRPSDVPFCQFRCLGNVRIKADNHHEDSYWKSGFLNRMLEPTNNAPTPHHNGRVTLFGFNWSRQMSTDALDKLFCILRQEFSLLQREANKAGLSFQTVTTGRDGEKCAGGERASMFTCTCVWELWLLVVKLTEWRAEKCGSEKPSVSETVLRRHLRTMVLLTANWEPNTAILVTLWDNFYKRLNETFQMSSGRVDGLAWMESSAAALYDRCTQIATGQYDSLERETSFQLFLRLLSNHLGRLYRNGDTQQWKQFKGRIYSKFHAKRVQDLLEGGLYNLTSLFLTLAITADLHDVASKLVDFYDMLDISSVSFARRSVVWRGVLALMLVHVNERLDIGFLVDRMVPSFEAAVKAFSEADTDSRHYLWGLILLYMEGLQDVVETNFSSALWRFVYSFVMDHAQTNTPPTVIGDMAASFCLLSLHNSLDDSTSTVSVFQYFTSSEKVNVSVSGRFLSQLLGSAPVMEHLENRVDGLDDCLVAVWVRLAILLPGTDNTLQDISRSLVQLKTVREVLPDPGADLQHVPVNFFKALEARHASLESWQEKMEFQKRVSGYFADVGKHVSPLLKFLQPCESVYNMYHMVGCVVKYCAKLIYVKKSASMTTAVHPVVGSLRNSFTQQPGIEVLKFRRYIMDLILSQYLAVTSMKINPSHALGFAFVHEVLQRTTSSEVKAGDLAVILKPCLEYLLLLANTDPSWTLVLQCVQLTSQAYNSHTDSIPMNELSNVTRKFVNGYFKFSSTGVVQVIEKLALLLPGVTASVITLISEKSQYYEVLKLLGEDGKEEISRLEAHTGVS</sequence>
<evidence type="ECO:0000259" key="11">
    <source>
        <dbReference type="Pfam" id="PF14910"/>
    </source>
</evidence>
<protein>
    <recommendedName>
        <fullName evidence="4">Protein MMS22-like</fullName>
    </recommendedName>
    <alternativeName>
        <fullName evidence="10">Methyl methanesulfonate-sensitivity protein 22-like</fullName>
    </alternativeName>
</protein>
<dbReference type="InterPro" id="IPR042320">
    <property type="entry name" value="MMS22-like"/>
</dbReference>
<dbReference type="EMBL" id="CP111017">
    <property type="protein sequence ID" value="WAR06989.1"/>
    <property type="molecule type" value="Genomic_DNA"/>
</dbReference>
<organism evidence="13 14">
    <name type="scientific">Mya arenaria</name>
    <name type="common">Soft-shell clam</name>
    <dbReference type="NCBI Taxonomy" id="6604"/>
    <lineage>
        <taxon>Eukaryota</taxon>
        <taxon>Metazoa</taxon>
        <taxon>Spiralia</taxon>
        <taxon>Lophotrochozoa</taxon>
        <taxon>Mollusca</taxon>
        <taxon>Bivalvia</taxon>
        <taxon>Autobranchia</taxon>
        <taxon>Heteroconchia</taxon>
        <taxon>Euheterodonta</taxon>
        <taxon>Imparidentia</taxon>
        <taxon>Neoheterodontei</taxon>
        <taxon>Myida</taxon>
        <taxon>Myoidea</taxon>
        <taxon>Myidae</taxon>
        <taxon>Mya</taxon>
    </lineage>
</organism>
<dbReference type="Pfam" id="PF14910">
    <property type="entry name" value="MMS22L_N"/>
    <property type="match status" value="1"/>
</dbReference>
<evidence type="ECO:0000256" key="10">
    <source>
        <dbReference type="ARBA" id="ARBA00033326"/>
    </source>
</evidence>
<keyword evidence="6" id="KW-0227">DNA damage</keyword>
<keyword evidence="5" id="KW-0158">Chromosome</keyword>
<evidence type="ECO:0000256" key="3">
    <source>
        <dbReference type="ARBA" id="ARBA00006585"/>
    </source>
</evidence>
<accession>A0ABY7ECV3</accession>
<evidence type="ECO:0000313" key="14">
    <source>
        <dbReference type="Proteomes" id="UP001164746"/>
    </source>
</evidence>
<keyword evidence="14" id="KW-1185">Reference proteome</keyword>
<reference evidence="13" key="1">
    <citation type="submission" date="2022-11" db="EMBL/GenBank/DDBJ databases">
        <title>Centuries of genome instability and evolution in soft-shell clam transmissible cancer (bioRxiv).</title>
        <authorList>
            <person name="Hart S.F.M."/>
            <person name="Yonemitsu M.A."/>
            <person name="Giersch R.M."/>
            <person name="Beal B.F."/>
            <person name="Arriagada G."/>
            <person name="Davis B.W."/>
            <person name="Ostrander E.A."/>
            <person name="Goff S.P."/>
            <person name="Metzger M.J."/>
        </authorList>
    </citation>
    <scope>NUCLEOTIDE SEQUENCE</scope>
    <source>
        <strain evidence="13">MELC-2E11</strain>
        <tissue evidence="13">Siphon/mantle</tissue>
    </source>
</reference>
<evidence type="ECO:0000259" key="12">
    <source>
        <dbReference type="Pfam" id="PF14911"/>
    </source>
</evidence>
<feature type="domain" description="Protein MMS22-like N-terminal" evidence="11">
    <location>
        <begin position="188"/>
        <end position="429"/>
    </location>
</feature>
<evidence type="ECO:0000256" key="1">
    <source>
        <dbReference type="ARBA" id="ARBA00004123"/>
    </source>
</evidence>
<dbReference type="Pfam" id="PF14911">
    <property type="entry name" value="MMS22L_C"/>
    <property type="match status" value="1"/>
</dbReference>
<evidence type="ECO:0000256" key="8">
    <source>
        <dbReference type="ARBA" id="ARBA00023204"/>
    </source>
</evidence>